<reference evidence="11 12" key="1">
    <citation type="journal article" date="2012" name="J. Bacteriol.">
        <title>Genome of Bacillus macauensis ZFHKF-1, a Long-Chain-Forming Bacterium.</title>
        <authorList>
            <person name="Cai L."/>
            <person name="Zhang T."/>
        </authorList>
    </citation>
    <scope>NUCLEOTIDE SEQUENCE [LARGE SCALE GENOMIC DNA]</scope>
    <source>
        <strain evidence="11 12">ZFHKF-1</strain>
    </source>
</reference>
<feature type="domain" description="Aminotransferase class I/classII large" evidence="10">
    <location>
        <begin position="32"/>
        <end position="352"/>
    </location>
</feature>
<protein>
    <recommendedName>
        <fullName evidence="4">threonine-phosphate decarboxylase</fullName>
        <ecNumber evidence="4">4.1.1.81</ecNumber>
    </recommendedName>
    <alternativeName>
        <fullName evidence="8">L-threonine-O-3-phosphate decarboxylase</fullName>
    </alternativeName>
</protein>
<evidence type="ECO:0000256" key="3">
    <source>
        <dbReference type="ARBA" id="ARBA00004953"/>
    </source>
</evidence>
<dbReference type="InterPro" id="IPR015421">
    <property type="entry name" value="PyrdxlP-dep_Trfase_major"/>
</dbReference>
<organism evidence="11 12">
    <name type="scientific">Fictibacillus macauensis ZFHKF-1</name>
    <dbReference type="NCBI Taxonomy" id="1196324"/>
    <lineage>
        <taxon>Bacteria</taxon>
        <taxon>Bacillati</taxon>
        <taxon>Bacillota</taxon>
        <taxon>Bacilli</taxon>
        <taxon>Bacillales</taxon>
        <taxon>Fictibacillaceae</taxon>
        <taxon>Fictibacillus</taxon>
    </lineage>
</organism>
<comment type="pathway">
    <text evidence="3">Cofactor biosynthesis; adenosylcobalamin biosynthesis.</text>
</comment>
<gene>
    <name evidence="11" type="ORF">A374_02319</name>
</gene>
<dbReference type="CDD" id="cd00609">
    <property type="entry name" value="AAT_like"/>
    <property type="match status" value="1"/>
</dbReference>
<dbReference type="GO" id="GO:0048472">
    <property type="term" value="F:threonine-phosphate decarboxylase activity"/>
    <property type="evidence" value="ECO:0007669"/>
    <property type="project" value="UniProtKB-EC"/>
</dbReference>
<keyword evidence="7" id="KW-0456">Lyase</keyword>
<keyword evidence="12" id="KW-1185">Reference proteome</keyword>
<evidence type="ECO:0000256" key="5">
    <source>
        <dbReference type="ARBA" id="ARBA00022573"/>
    </source>
</evidence>
<keyword evidence="6" id="KW-0663">Pyridoxal phosphate</keyword>
<comment type="function">
    <text evidence="2">Decarboxylates L-threonine-O-3-phosphate to yield (R)-1-amino-2-propanol O-2-phosphate, the precursor for the linkage between the nucleotide loop and the corrin ring in cobalamin.</text>
</comment>
<dbReference type="Gene3D" id="3.90.1150.10">
    <property type="entry name" value="Aspartate Aminotransferase, domain 1"/>
    <property type="match status" value="1"/>
</dbReference>
<keyword evidence="5" id="KW-0169">Cobalamin biosynthesis</keyword>
<dbReference type="PANTHER" id="PTHR42885">
    <property type="entry name" value="HISTIDINOL-PHOSPHATE AMINOTRANSFERASE-RELATED"/>
    <property type="match status" value="1"/>
</dbReference>
<dbReference type="Gene3D" id="3.40.640.10">
    <property type="entry name" value="Type I PLP-dependent aspartate aminotransferase-like (Major domain)"/>
    <property type="match status" value="1"/>
</dbReference>
<evidence type="ECO:0000256" key="7">
    <source>
        <dbReference type="ARBA" id="ARBA00023239"/>
    </source>
</evidence>
<name>I8J5I0_9BACL</name>
<dbReference type="eggNOG" id="COG0079">
    <property type="taxonomic scope" value="Bacteria"/>
</dbReference>
<comment type="cofactor">
    <cofactor evidence="1">
        <name>pyridoxal 5'-phosphate</name>
        <dbReference type="ChEBI" id="CHEBI:597326"/>
    </cofactor>
</comment>
<dbReference type="InterPro" id="IPR015422">
    <property type="entry name" value="PyrdxlP-dep_Trfase_small"/>
</dbReference>
<dbReference type="Proteomes" id="UP000004080">
    <property type="component" value="Unassembled WGS sequence"/>
</dbReference>
<evidence type="ECO:0000313" key="12">
    <source>
        <dbReference type="Proteomes" id="UP000004080"/>
    </source>
</evidence>
<dbReference type="PATRIC" id="fig|1196324.3.peg.464"/>
<dbReference type="NCBIfam" id="TIGR01140">
    <property type="entry name" value="L_thr_O3P_dcar"/>
    <property type="match status" value="1"/>
</dbReference>
<dbReference type="UniPathway" id="UPA00148"/>
<evidence type="ECO:0000256" key="1">
    <source>
        <dbReference type="ARBA" id="ARBA00001933"/>
    </source>
</evidence>
<dbReference type="AlphaFoldDB" id="I8J5I0"/>
<comment type="caution">
    <text evidence="11">The sequence shown here is derived from an EMBL/GenBank/DDBJ whole genome shotgun (WGS) entry which is preliminary data.</text>
</comment>
<dbReference type="InterPro" id="IPR015424">
    <property type="entry name" value="PyrdxlP-dep_Trfase"/>
</dbReference>
<accession>I8J5I0</accession>
<dbReference type="EMBL" id="AKKV01000019">
    <property type="protein sequence ID" value="EIT87051.1"/>
    <property type="molecule type" value="Genomic_DNA"/>
</dbReference>
<dbReference type="SUPFAM" id="SSF53383">
    <property type="entry name" value="PLP-dependent transferases"/>
    <property type="match status" value="1"/>
</dbReference>
<evidence type="ECO:0000256" key="9">
    <source>
        <dbReference type="ARBA" id="ARBA00048531"/>
    </source>
</evidence>
<comment type="catalytic activity">
    <reaction evidence="9">
        <text>O-phospho-L-threonine + H(+) = (R)-1-aminopropan-2-yl phosphate + CO2</text>
        <dbReference type="Rhea" id="RHEA:11492"/>
        <dbReference type="ChEBI" id="CHEBI:15378"/>
        <dbReference type="ChEBI" id="CHEBI:16526"/>
        <dbReference type="ChEBI" id="CHEBI:58563"/>
        <dbReference type="ChEBI" id="CHEBI:58675"/>
        <dbReference type="EC" id="4.1.1.81"/>
    </reaction>
</comment>
<dbReference type="STRING" id="1196324.A374_02319"/>
<dbReference type="OrthoDB" id="9813612at2"/>
<dbReference type="RefSeq" id="WP_007200563.1">
    <property type="nucleotide sequence ID" value="NZ_AKKV01000019.1"/>
</dbReference>
<dbReference type="GO" id="GO:0009236">
    <property type="term" value="P:cobalamin biosynthetic process"/>
    <property type="evidence" value="ECO:0007669"/>
    <property type="project" value="UniProtKB-UniPathway"/>
</dbReference>
<proteinExistence type="predicted"/>
<evidence type="ECO:0000259" key="10">
    <source>
        <dbReference type="Pfam" id="PF00155"/>
    </source>
</evidence>
<dbReference type="EC" id="4.1.1.81" evidence="4"/>
<dbReference type="PANTHER" id="PTHR42885:SF1">
    <property type="entry name" value="THREONINE-PHOSPHATE DECARBOXYLASE"/>
    <property type="match status" value="1"/>
</dbReference>
<evidence type="ECO:0000256" key="8">
    <source>
        <dbReference type="ARBA" id="ARBA00029996"/>
    </source>
</evidence>
<dbReference type="InterPro" id="IPR005860">
    <property type="entry name" value="CobD"/>
</dbReference>
<evidence type="ECO:0000256" key="4">
    <source>
        <dbReference type="ARBA" id="ARBA00012285"/>
    </source>
</evidence>
<sequence>MQSLPNHGANPQLLAQALNVGARKITHDYSVNVNPYPPLALLQEEWQRSVDHMFHYPHPTAEPLRAAIASQEGLSLDQVIAGNGAAELIYLLAHVFQKSEVLIIEPAFSEYREACEANGCRVTSYITTEADDWQLSLEHWKEAVRGKKLCFLCRPNNPTGTLLAEETLAEMIAICEQEHVYLVIDEAFIHFTEQPCSAASYVRAHDHVILLRSLTKMYQLPGLRLGYALASQAVIAAMMALQPPWSVNGPVQHIGERVLKEGTPYAQETARNMAEERQRFFPMLEALGYVVSPSLVNFYVLRTKETTDLLPLVKFLLSEGVAVRHTYNFHGLAGAYIRLALRTPEENDILLALLARGKACLR</sequence>
<dbReference type="Pfam" id="PF00155">
    <property type="entry name" value="Aminotran_1_2"/>
    <property type="match status" value="1"/>
</dbReference>
<dbReference type="InterPro" id="IPR004839">
    <property type="entry name" value="Aminotransferase_I/II_large"/>
</dbReference>
<evidence type="ECO:0000256" key="2">
    <source>
        <dbReference type="ARBA" id="ARBA00003444"/>
    </source>
</evidence>
<dbReference type="GO" id="GO:0030170">
    <property type="term" value="F:pyridoxal phosphate binding"/>
    <property type="evidence" value="ECO:0007669"/>
    <property type="project" value="InterPro"/>
</dbReference>
<evidence type="ECO:0000313" key="11">
    <source>
        <dbReference type="EMBL" id="EIT87051.1"/>
    </source>
</evidence>
<evidence type="ECO:0000256" key="6">
    <source>
        <dbReference type="ARBA" id="ARBA00022898"/>
    </source>
</evidence>